<evidence type="ECO:0000313" key="2">
    <source>
        <dbReference type="Proteomes" id="UP001284601"/>
    </source>
</evidence>
<dbReference type="RefSeq" id="WP_318595638.1">
    <property type="nucleotide sequence ID" value="NZ_JAWSTH010000004.1"/>
</dbReference>
<gene>
    <name evidence="1" type="ORF">R7226_03460</name>
</gene>
<protein>
    <submittedName>
        <fullName evidence="1">Glycosyltransferase</fullName>
        <ecNumber evidence="1">2.4.-.-</ecNumber>
    </submittedName>
</protein>
<dbReference type="SUPFAM" id="SSF53756">
    <property type="entry name" value="UDP-Glycosyltransferase/glycogen phosphorylase"/>
    <property type="match status" value="1"/>
</dbReference>
<sequence length="347" mass="35778">MSADVLLVSLGTTAGWRGADEQLAAAIARAGARVEVAAAGPVPRVRTFALTDLVQARACRAAALRGIAAHDPHGVIYSSATAALLAPRPGAIWFDSPALDNRPGRHGIWQRQVEPRRMAAAKLLLPMSAGSLSPLPARVRAATPAVVLPVPVEPTRPADADAAPPGTTPAPADAAAAPARDVAALAYAADPVKKGLDRILAAWATVRRPGETLLIAGQSGPLGDGAEGTGLLAPAEYRALLRRARVFVAAPLREDHGIAQLEALADGCRLVTTPAAGAYPALELARALEPRYVSEELGSALRAALDDAQSAGDDAYAVRAAELLAPYRRASFDAAVRERVLPLLLGG</sequence>
<dbReference type="GO" id="GO:0016757">
    <property type="term" value="F:glycosyltransferase activity"/>
    <property type="evidence" value="ECO:0007669"/>
    <property type="project" value="UniProtKB-KW"/>
</dbReference>
<keyword evidence="1" id="KW-0808">Transferase</keyword>
<dbReference type="EMBL" id="JAWSTH010000004">
    <property type="protein sequence ID" value="MDW5593379.1"/>
    <property type="molecule type" value="Genomic_DNA"/>
</dbReference>
<reference evidence="1 2" key="2">
    <citation type="submission" date="2023-10" db="EMBL/GenBank/DDBJ databases">
        <authorList>
            <person name="Han X.F."/>
        </authorList>
    </citation>
    <scope>NUCLEOTIDE SEQUENCE [LARGE SCALE GENOMIC DNA]</scope>
    <source>
        <strain evidence="1 2">KCTC 39840</strain>
    </source>
</reference>
<keyword evidence="1" id="KW-0328">Glycosyltransferase</keyword>
<proteinExistence type="predicted"/>
<dbReference type="EC" id="2.4.-.-" evidence="1"/>
<name>A0ABU4HJ87_9ACTN</name>
<dbReference type="Proteomes" id="UP001284601">
    <property type="component" value="Unassembled WGS sequence"/>
</dbReference>
<comment type="caution">
    <text evidence="1">The sequence shown here is derived from an EMBL/GenBank/DDBJ whole genome shotgun (WGS) entry which is preliminary data.</text>
</comment>
<accession>A0ABU4HJ87</accession>
<organism evidence="1 2">
    <name type="scientific">Conexibacter stalactiti</name>
    <dbReference type="NCBI Taxonomy" id="1940611"/>
    <lineage>
        <taxon>Bacteria</taxon>
        <taxon>Bacillati</taxon>
        <taxon>Actinomycetota</taxon>
        <taxon>Thermoleophilia</taxon>
        <taxon>Solirubrobacterales</taxon>
        <taxon>Conexibacteraceae</taxon>
        <taxon>Conexibacter</taxon>
    </lineage>
</organism>
<dbReference type="Gene3D" id="3.40.50.2000">
    <property type="entry name" value="Glycogen Phosphorylase B"/>
    <property type="match status" value="1"/>
</dbReference>
<evidence type="ECO:0000313" key="1">
    <source>
        <dbReference type="EMBL" id="MDW5593379.1"/>
    </source>
</evidence>
<reference evidence="2" key="1">
    <citation type="submission" date="2023-07" db="EMBL/GenBank/DDBJ databases">
        <title>Conexibacter stalactiti sp. nov., isolated from stalactites in a lava cave and emended description of the genus Conexibacter.</title>
        <authorList>
            <person name="Lee S.D."/>
        </authorList>
    </citation>
    <scope>NUCLEOTIDE SEQUENCE [LARGE SCALE GENOMIC DNA]</scope>
    <source>
        <strain evidence="2">KCTC 39840</strain>
    </source>
</reference>
<keyword evidence="2" id="KW-1185">Reference proteome</keyword>
<dbReference type="Pfam" id="PF13692">
    <property type="entry name" value="Glyco_trans_1_4"/>
    <property type="match status" value="1"/>
</dbReference>